<evidence type="ECO:0000256" key="1">
    <source>
        <dbReference type="SAM" id="MobiDB-lite"/>
    </source>
</evidence>
<evidence type="ECO:0000313" key="3">
    <source>
        <dbReference type="Proteomes" id="UP001596274"/>
    </source>
</evidence>
<dbReference type="EMBL" id="JBHSWT010000043">
    <property type="protein sequence ID" value="MFC6770308.1"/>
    <property type="molecule type" value="Genomic_DNA"/>
</dbReference>
<gene>
    <name evidence="2" type="ORF">ACFQDD_02000</name>
</gene>
<organism evidence="2 3">
    <name type="scientific">Halorubrum pallidum</name>
    <dbReference type="NCBI Taxonomy" id="1526114"/>
    <lineage>
        <taxon>Archaea</taxon>
        <taxon>Methanobacteriati</taxon>
        <taxon>Methanobacteriota</taxon>
        <taxon>Stenosarchaea group</taxon>
        <taxon>Halobacteria</taxon>
        <taxon>Halobacteriales</taxon>
        <taxon>Haloferacaceae</taxon>
        <taxon>Halorubrum</taxon>
    </lineage>
</organism>
<evidence type="ECO:0000313" key="2">
    <source>
        <dbReference type="EMBL" id="MFC6770308.1"/>
    </source>
</evidence>
<dbReference type="AlphaFoldDB" id="A0ABD5SYK0"/>
<name>A0ABD5SYK0_9EURY</name>
<keyword evidence="3" id="KW-1185">Reference proteome</keyword>
<dbReference type="Proteomes" id="UP001596274">
    <property type="component" value="Unassembled WGS sequence"/>
</dbReference>
<protein>
    <submittedName>
        <fullName evidence="2">Uncharacterized protein</fullName>
    </submittedName>
</protein>
<reference evidence="2 3" key="1">
    <citation type="journal article" date="2019" name="Int. J. Syst. Evol. Microbiol.">
        <title>The Global Catalogue of Microorganisms (GCM) 10K type strain sequencing project: providing services to taxonomists for standard genome sequencing and annotation.</title>
        <authorList>
            <consortium name="The Broad Institute Genomics Platform"/>
            <consortium name="The Broad Institute Genome Sequencing Center for Infectious Disease"/>
            <person name="Wu L."/>
            <person name="Ma J."/>
        </authorList>
    </citation>
    <scope>NUCLEOTIDE SEQUENCE [LARGE SCALE GENOMIC DNA]</scope>
    <source>
        <strain evidence="2 3">PJ61</strain>
    </source>
</reference>
<comment type="caution">
    <text evidence="2">The sequence shown here is derived from an EMBL/GenBank/DDBJ whole genome shotgun (WGS) entry which is preliminary data.</text>
</comment>
<sequence length="218" mass="24571">MLIDLDEYESIEAWHEHRVEEHEKEEIGSEPFPVYLTAELPNGEMMALSAEAVADRAAGERVRDLDIDDESERRERFAEIATELEHNPEELVDFLRTLDVDAVRRAAVRIIGDRPTMSELWDNAKLGHTSIDEPEMLPDGGAGTVTAEEEKYRVESADDRHAGFSGTEDGAKRMARECDRHNPDDAPHHVRRVPETAVHEEGGPYPIIYNTEDGDVDA</sequence>
<feature type="compositionally biased region" description="Basic and acidic residues" evidence="1">
    <location>
        <begin position="169"/>
        <end position="202"/>
    </location>
</feature>
<accession>A0ABD5SYK0</accession>
<proteinExistence type="predicted"/>
<feature type="region of interest" description="Disordered" evidence="1">
    <location>
        <begin position="155"/>
        <end position="218"/>
    </location>
</feature>